<name>A0A919UVZ3_9ACTN</name>
<dbReference type="GO" id="GO:0016787">
    <property type="term" value="F:hydrolase activity"/>
    <property type="evidence" value="ECO:0007669"/>
    <property type="project" value="UniProtKB-KW"/>
</dbReference>
<accession>A0A919UVZ3</accession>
<comment type="caution">
    <text evidence="2">The sequence shown here is derived from an EMBL/GenBank/DDBJ whole genome shotgun (WGS) entry which is preliminary data.</text>
</comment>
<dbReference type="SUPFAM" id="SSF53474">
    <property type="entry name" value="alpha/beta-Hydrolases"/>
    <property type="match status" value="1"/>
</dbReference>
<evidence type="ECO:0000313" key="3">
    <source>
        <dbReference type="Proteomes" id="UP000655287"/>
    </source>
</evidence>
<dbReference type="PANTHER" id="PTHR43798">
    <property type="entry name" value="MONOACYLGLYCEROL LIPASE"/>
    <property type="match status" value="1"/>
</dbReference>
<dbReference type="Gene3D" id="3.40.50.1820">
    <property type="entry name" value="alpha/beta hydrolase"/>
    <property type="match status" value="1"/>
</dbReference>
<dbReference type="InterPro" id="IPR029058">
    <property type="entry name" value="AB_hydrolase_fold"/>
</dbReference>
<proteinExistence type="predicted"/>
<dbReference type="InterPro" id="IPR050266">
    <property type="entry name" value="AB_hydrolase_sf"/>
</dbReference>
<keyword evidence="3" id="KW-1185">Reference proteome</keyword>
<organism evidence="2 3">
    <name type="scientific">Sphaerisporangium rufum</name>
    <dbReference type="NCBI Taxonomy" id="1381558"/>
    <lineage>
        <taxon>Bacteria</taxon>
        <taxon>Bacillati</taxon>
        <taxon>Actinomycetota</taxon>
        <taxon>Actinomycetes</taxon>
        <taxon>Streptosporangiales</taxon>
        <taxon>Streptosporangiaceae</taxon>
        <taxon>Sphaerisporangium</taxon>
    </lineage>
</organism>
<protein>
    <submittedName>
        <fullName evidence="2">2-hydroxy-6-oxo-6-phenylhexa-2,4-dienoate hydrolase</fullName>
    </submittedName>
</protein>
<evidence type="ECO:0000259" key="1">
    <source>
        <dbReference type="Pfam" id="PF12697"/>
    </source>
</evidence>
<dbReference type="PRINTS" id="PR00412">
    <property type="entry name" value="EPOXHYDRLASE"/>
</dbReference>
<gene>
    <name evidence="2" type="ORF">Sru01_05180</name>
</gene>
<reference evidence="2" key="1">
    <citation type="submission" date="2021-01" db="EMBL/GenBank/DDBJ databases">
        <title>Whole genome shotgun sequence of Sphaerisporangium rufum NBRC 109079.</title>
        <authorList>
            <person name="Komaki H."/>
            <person name="Tamura T."/>
        </authorList>
    </citation>
    <scope>NUCLEOTIDE SEQUENCE</scope>
    <source>
        <strain evidence="2">NBRC 109079</strain>
    </source>
</reference>
<dbReference type="Proteomes" id="UP000655287">
    <property type="component" value="Unassembled WGS sequence"/>
</dbReference>
<dbReference type="PRINTS" id="PR00111">
    <property type="entry name" value="ABHYDROLASE"/>
</dbReference>
<keyword evidence="2" id="KW-0378">Hydrolase</keyword>
<evidence type="ECO:0000313" key="2">
    <source>
        <dbReference type="EMBL" id="GII75536.1"/>
    </source>
</evidence>
<dbReference type="AlphaFoldDB" id="A0A919UVZ3"/>
<dbReference type="InterPro" id="IPR000639">
    <property type="entry name" value="Epox_hydrolase-like"/>
</dbReference>
<dbReference type="InterPro" id="IPR000073">
    <property type="entry name" value="AB_hydrolase_1"/>
</dbReference>
<dbReference type="PANTHER" id="PTHR43798:SF6">
    <property type="entry name" value="HYDROLASE, PUTATIVE (AFU_ORTHOLOGUE AFUA_4G13070)-RELATED"/>
    <property type="match status" value="1"/>
</dbReference>
<sequence length="245" mass="25757">MVVLPWFTLDGAVAAEAFEPAFAGLPGYRRVYVDLPGTGGSAPVAPDSDAVLAAVSATVDAVAGDEPVLLAGCSYGGYLAAGLTRRRPERVAALLLVCSGVKITPAERDLSGVLSAEPEPGWLDGVPGDLRGHFAAALGRRTREVADRMADAFAANAPTDDAYLTRLRSEGYRVSDEGSPGGYAGPVTILTGRRDQVAGYRDQFAALAAFPDGEYTALADVGHYLPFEQPERFAALLRDWLARTT</sequence>
<dbReference type="EMBL" id="BOOU01000007">
    <property type="protein sequence ID" value="GII75536.1"/>
    <property type="molecule type" value="Genomic_DNA"/>
</dbReference>
<feature type="domain" description="AB hydrolase-1" evidence="1">
    <location>
        <begin position="26"/>
        <end position="235"/>
    </location>
</feature>
<dbReference type="Pfam" id="PF12697">
    <property type="entry name" value="Abhydrolase_6"/>
    <property type="match status" value="1"/>
</dbReference>